<dbReference type="PANTHER" id="PTHR13388">
    <property type="entry name" value="DETONATOR, ISOFORM E"/>
    <property type="match status" value="1"/>
</dbReference>
<dbReference type="Pfam" id="PF15705">
    <property type="entry name" value="TMEM132_N"/>
    <property type="match status" value="1"/>
</dbReference>
<dbReference type="InterPro" id="IPR055421">
    <property type="entry name" value="TMEM132_3rd"/>
</dbReference>
<feature type="signal peptide" evidence="1">
    <location>
        <begin position="1"/>
        <end position="28"/>
    </location>
</feature>
<sequence length="525" mass="56970">MPPPGRAPPLRLLLALTALRCPVMECRGAVDSLQKFSSLPTYLPASLRIEGAERCFFLKEANQDLTRNASLQARAESVFIHRTRTPPLVNASYGPFAVEKTVPPELLLPATPFTHLENFPFNWRLKAHLLDSSIFANRPKVQTLFYITGMAWDASDPPDSLPCVKMFAFPEAREVAASCRLQGDPGLCVAELELLPEWFSSGLDLEPEEEVPARLGGTAMELYFTLYPADEAGGCPLEEAGKWENNIHSGQEGSQPALPARERIGSVVVYPTQDDLRWSPVSLDENVVISVPLNLVREGDTATFLVSLTSGSLADHFTLRIKAAAGVKITAVRVSSEDRWAVQEDIDNSSDQTTATLTCVGHRPDPQSRVNGSFHEILQVDVGVDNSSSLAGAQQITWQVEYPAEDAVSELLVSEIFVSQTTFVGIVPLAMDVSRHVDTDEVSGGPMGRPELEREWAVRVQVQSARLLLGTMAPGGMRHAGLLTKPPVCHAHWSCTEHAATGGAIERGGTLQHSRAKEALIGGGS</sequence>
<dbReference type="Pfam" id="PF23039">
    <property type="entry name" value="TMEM132_3rd"/>
    <property type="match status" value="1"/>
</dbReference>
<keyword evidence="5" id="KW-1185">Reference proteome</keyword>
<feature type="domain" description="Transmembrane protein TMEM132 cohesin-like" evidence="3">
    <location>
        <begin position="278"/>
        <end position="422"/>
    </location>
</feature>
<dbReference type="InterPro" id="IPR026307">
    <property type="entry name" value="TMEM132"/>
</dbReference>
<evidence type="ECO:0000259" key="3">
    <source>
        <dbReference type="Pfam" id="PF23039"/>
    </source>
</evidence>
<keyword evidence="1" id="KW-0732">Signal</keyword>
<feature type="domain" description="Transmembrane protein TMEM132 second Ig-like" evidence="4">
    <location>
        <begin position="124"/>
        <end position="263"/>
    </location>
</feature>
<evidence type="ECO:0000259" key="4">
    <source>
        <dbReference type="Pfam" id="PF23481"/>
    </source>
</evidence>
<feature type="chain" id="PRO_5047276368" evidence="1">
    <location>
        <begin position="29"/>
        <end position="525"/>
    </location>
</feature>
<evidence type="ECO:0000313" key="5">
    <source>
        <dbReference type="Proteomes" id="UP000694863"/>
    </source>
</evidence>
<reference evidence="6" key="1">
    <citation type="submission" date="2025-08" db="UniProtKB">
        <authorList>
            <consortium name="RefSeq"/>
        </authorList>
    </citation>
    <scope>IDENTIFICATION</scope>
</reference>
<keyword evidence="6" id="KW-0812">Transmembrane</keyword>
<dbReference type="PANTHER" id="PTHR13388:SF12">
    <property type="entry name" value="TRANSMEMBRANE PROTEIN 132B"/>
    <property type="match status" value="1"/>
</dbReference>
<dbReference type="Proteomes" id="UP000694863">
    <property type="component" value="Unplaced"/>
</dbReference>
<evidence type="ECO:0000256" key="1">
    <source>
        <dbReference type="SAM" id="SignalP"/>
    </source>
</evidence>
<keyword evidence="6" id="KW-0472">Membrane</keyword>
<dbReference type="Pfam" id="PF23481">
    <property type="entry name" value="Ig_TMEM132_2nd"/>
    <property type="match status" value="1"/>
</dbReference>
<proteinExistence type="predicted"/>
<name>A0ABM1VLV0_ECHTE</name>
<feature type="domain" description="Transmembrane protein TMEM132 N-terminal" evidence="2">
    <location>
        <begin position="46"/>
        <end position="107"/>
    </location>
</feature>
<dbReference type="InterPro" id="IPR055422">
    <property type="entry name" value="Ig_TMEM132_2nd"/>
</dbReference>
<evidence type="ECO:0000259" key="2">
    <source>
        <dbReference type="Pfam" id="PF15705"/>
    </source>
</evidence>
<gene>
    <name evidence="6" type="primary">LOC101645423</name>
</gene>
<evidence type="ECO:0000313" key="6">
    <source>
        <dbReference type="RefSeq" id="XP_030743297.2"/>
    </source>
</evidence>
<dbReference type="RefSeq" id="XP_030743297.2">
    <property type="nucleotide sequence ID" value="XM_030887437.2"/>
</dbReference>
<dbReference type="InterPro" id="IPR031435">
    <property type="entry name" value="TMEM132_N"/>
</dbReference>
<protein>
    <submittedName>
        <fullName evidence="6">Transmembrane protein 132B</fullName>
    </submittedName>
</protein>
<organism evidence="5 6">
    <name type="scientific">Echinops telfairi</name>
    <name type="common">Lesser hedgehog tenrec</name>
    <dbReference type="NCBI Taxonomy" id="9371"/>
    <lineage>
        <taxon>Eukaryota</taxon>
        <taxon>Metazoa</taxon>
        <taxon>Chordata</taxon>
        <taxon>Craniata</taxon>
        <taxon>Vertebrata</taxon>
        <taxon>Euteleostomi</taxon>
        <taxon>Mammalia</taxon>
        <taxon>Eutheria</taxon>
        <taxon>Afrotheria</taxon>
        <taxon>Tenrecidae</taxon>
        <taxon>Tenrecinae</taxon>
        <taxon>Echinops</taxon>
    </lineage>
</organism>
<accession>A0ABM1VLV0</accession>
<dbReference type="GeneID" id="101645423"/>